<feature type="region of interest" description="Disordered" evidence="1">
    <location>
        <begin position="1"/>
        <end position="36"/>
    </location>
</feature>
<evidence type="ECO:0000256" key="1">
    <source>
        <dbReference type="SAM" id="MobiDB-lite"/>
    </source>
</evidence>
<reference evidence="2" key="1">
    <citation type="submission" date="2019-05" db="EMBL/GenBank/DDBJ databases">
        <authorList>
            <consortium name="Pathogen Informatics"/>
        </authorList>
    </citation>
    <scope>NUCLEOTIDE SEQUENCE [LARGE SCALE GENOMIC DNA]</scope>
    <source>
        <strain evidence="2">NCTC12965</strain>
    </source>
</reference>
<proteinExistence type="predicted"/>
<organism evidence="2">
    <name type="scientific">Serratia fonticola</name>
    <dbReference type="NCBI Taxonomy" id="47917"/>
    <lineage>
        <taxon>Bacteria</taxon>
        <taxon>Pseudomonadati</taxon>
        <taxon>Pseudomonadota</taxon>
        <taxon>Gammaproteobacteria</taxon>
        <taxon>Enterobacterales</taxon>
        <taxon>Yersiniaceae</taxon>
        <taxon>Serratia</taxon>
    </lineage>
</organism>
<name>A0A4U9W916_SERFO</name>
<accession>A0A4U9W916</accession>
<dbReference type="AlphaFoldDB" id="A0A4U9W916"/>
<sequence length="36" mass="3860">MTDTMFAANTQRGKQDTGRQHDPVIALEGGGIDTAR</sequence>
<protein>
    <submittedName>
        <fullName evidence="2">Uncharacterized protein</fullName>
    </submittedName>
</protein>
<evidence type="ECO:0000313" key="2">
    <source>
        <dbReference type="EMBL" id="VTR55383.1"/>
    </source>
</evidence>
<gene>
    <name evidence="2" type="ORF">NCTC12965_06963</name>
</gene>
<feature type="compositionally biased region" description="Basic and acidic residues" evidence="1">
    <location>
        <begin position="13"/>
        <end position="22"/>
    </location>
</feature>
<dbReference type="EMBL" id="CABEEZ010000133">
    <property type="protein sequence ID" value="VTR55383.1"/>
    <property type="molecule type" value="Genomic_DNA"/>
</dbReference>
<feature type="compositionally biased region" description="Polar residues" evidence="1">
    <location>
        <begin position="1"/>
        <end position="12"/>
    </location>
</feature>